<dbReference type="KEGG" id="vg:26042158"/>
<accession>D4Z9I5</accession>
<protein>
    <recommendedName>
        <fullName evidence="3">Phage protein</fullName>
    </recommendedName>
</protein>
<reference evidence="1 2" key="3">
    <citation type="journal article" date="2000" name="J. Bacteriol.">
        <title>Characterization of the distal tail fiber locus and determination of the receptor for phage AR1, which specifically infects Escherichia coli O157:H7.</title>
        <authorList>
            <person name="Yu S.L."/>
            <person name="Ko K.L."/>
            <person name="Chen C.S."/>
            <person name="Chang Y.C."/>
            <person name="Syu W.J."/>
        </authorList>
    </citation>
    <scope>NUCLEOTIDE SEQUENCE [LARGE SCALE GENOMIC DNA]</scope>
    <source>
        <strain evidence="1 2">AR1</strain>
    </source>
</reference>
<evidence type="ECO:0008006" key="3">
    <source>
        <dbReference type="Google" id="ProtNLM"/>
    </source>
</evidence>
<reference evidence="1 2" key="1">
    <citation type="journal article" date="1990" name="J. Food Prot.">
        <title>Isolation and characterization of a coliphage specific for Escherichia coli 0157:H7.</title>
        <authorList>
            <person name="Ronner A.B."/>
            <person name="Cliver D.O."/>
        </authorList>
    </citation>
    <scope>NUCLEOTIDE SEQUENCE [LARGE SCALE GENOMIC DNA]</scope>
    <source>
        <strain evidence="1 2">AR1</strain>
    </source>
</reference>
<dbReference type="InterPro" id="IPR055703">
    <property type="entry name" value="DUF7279"/>
</dbReference>
<reference evidence="1 2" key="4">
    <citation type="journal article" date="2002" name="J. Food Prot.">
        <title>A conductance method for the identification of Escherichia coli O157:H7 using bacteriophage AR1.</title>
        <authorList>
            <person name="Chang T.C."/>
            <person name="Ding H.C."/>
            <person name="Chen S.W."/>
        </authorList>
    </citation>
    <scope>NUCLEOTIDE SEQUENCE [LARGE SCALE GENOMIC DNA]</scope>
    <source>
        <strain evidence="1 2">AR1</strain>
    </source>
</reference>
<gene>
    <name evidence="1" type="primary">61.4</name>
    <name evidence="1" type="ORF">AR1_039</name>
</gene>
<evidence type="ECO:0000313" key="1">
    <source>
        <dbReference type="EMBL" id="BAI83047.1"/>
    </source>
</evidence>
<reference evidence="1 2" key="6">
    <citation type="journal article" date="2003" name="Appl. Environ. Microbiol.">
        <title>Morphological, host range, and genetic characterization of two coliphages.</title>
        <authorList>
            <person name="Goodridge L."/>
            <person name="Gallaccio A."/>
            <person name="Griffiths M.W."/>
        </authorList>
    </citation>
    <scope>NUCLEOTIDE SEQUENCE [LARGE SCALE GENOMIC DNA]</scope>
    <source>
        <strain evidence="1 2">AR1</strain>
    </source>
</reference>
<reference evidence="1 2" key="5">
    <citation type="journal article" date="2002" name="J. Microbiol. Immunol. Infect.">
        <title>Analysis of the baseplate region of phage AR1 that specifically infects Escherichia coli O157:H7.</title>
        <authorList>
            <person name="Liao C.P."/>
            <person name="Syu W.J."/>
        </authorList>
    </citation>
    <scope>NUCLEOTIDE SEQUENCE [LARGE SCALE GENOMIC DNA]</scope>
    <source>
        <strain evidence="1 2">AR1</strain>
    </source>
</reference>
<organismHost>
    <name type="scientific">Escherichia coli O157:H7</name>
    <dbReference type="NCBI Taxonomy" id="83334"/>
</organismHost>
<organism evidence="1 2">
    <name type="scientific">Escherichia phage AR1</name>
    <name type="common">Bacteriophage AR1</name>
    <dbReference type="NCBI Taxonomy" id="66711"/>
    <lineage>
        <taxon>Viruses</taxon>
        <taxon>Duplodnaviria</taxon>
        <taxon>Heunggongvirae</taxon>
        <taxon>Uroviricota</taxon>
        <taxon>Caudoviricetes</taxon>
        <taxon>Pantevenvirales</taxon>
        <taxon>Straboviridae</taxon>
        <taxon>Tevenvirinae</taxon>
        <taxon>Tequatrovirus</taxon>
        <taxon>Tequatrovirus ar1</taxon>
    </lineage>
</organism>
<dbReference type="Proteomes" id="UP000007649">
    <property type="component" value="Segment"/>
</dbReference>
<dbReference type="EMBL" id="AP011113">
    <property type="protein sequence ID" value="BAI83047.1"/>
    <property type="molecule type" value="Genomic_DNA"/>
</dbReference>
<keyword evidence="2" id="KW-1185">Reference proteome</keyword>
<proteinExistence type="predicted"/>
<name>D4Z9I5_BPAR1</name>
<dbReference type="Pfam" id="PF23945">
    <property type="entry name" value="DUF7279"/>
    <property type="match status" value="1"/>
</dbReference>
<sequence>MTRKCAKWIAEDNMHIVLFKPTPYNVRKNTQFKALIADTWELVLDIPAEESPPFGRVEFIKFAVRPTKRQIRQCKRYFRKIVKLEKQFVTCDYTEVLK</sequence>
<reference evidence="1 2" key="7">
    <citation type="journal article" date="2011" name="J. Virol.">
        <title>T4-Like genome organization of the Escherichia coli O157:H7 lytic phage AR1.</title>
        <authorList>
            <person name="Liao W.-C."/>
            <person name="Ng W.V."/>
            <person name="Lin I.-H."/>
            <person name="Syu W.-J."/>
            <person name="Liu T.-T."/>
            <person name="Chang C.-H."/>
        </authorList>
    </citation>
    <scope>NUCLEOTIDE SEQUENCE [LARGE SCALE GENOMIC DNA]</scope>
    <source>
        <strain evidence="1 2">AR1</strain>
    </source>
</reference>
<reference evidence="1 2" key="2">
    <citation type="journal article" date="1998" name="J. Biomed. Sci.">
        <title>Characterization of a phage specific to hemorrhagic Escherichia coli O157:H7 and disclosure of variations in host outer membrane protein ompC.</title>
        <authorList>
            <person name="Yu S.L."/>
            <person name="Ding H.C."/>
            <person name="Seah J.N."/>
            <person name="Wu K.M."/>
            <person name="Chang Y.C."/>
            <person name="Chang K.S."/>
            <person name="Tam M.F."/>
            <person name="Syu W.J."/>
        </authorList>
    </citation>
    <scope>NUCLEOTIDE SEQUENCE [LARGE SCALE GENOMIC DNA]</scope>
    <source>
        <strain evidence="1 2">AR1</strain>
    </source>
</reference>
<dbReference type="GeneID" id="26042158"/>
<evidence type="ECO:0000313" key="2">
    <source>
        <dbReference type="Proteomes" id="UP000007649"/>
    </source>
</evidence>
<dbReference type="RefSeq" id="YP_009167850.1">
    <property type="nucleotide sequence ID" value="NC_027983.1"/>
</dbReference>